<dbReference type="SUPFAM" id="SSF51338">
    <property type="entry name" value="Composite domain of metallo-dependent hydrolases"/>
    <property type="match status" value="1"/>
</dbReference>
<dbReference type="InterPro" id="IPR006680">
    <property type="entry name" value="Amidohydro-rel"/>
</dbReference>
<evidence type="ECO:0000259" key="2">
    <source>
        <dbReference type="Pfam" id="PF01979"/>
    </source>
</evidence>
<dbReference type="SUPFAM" id="SSF51556">
    <property type="entry name" value="Metallo-dependent hydrolases"/>
    <property type="match status" value="1"/>
</dbReference>
<dbReference type="InterPro" id="IPR011059">
    <property type="entry name" value="Metal-dep_hydrolase_composite"/>
</dbReference>
<dbReference type="Gene3D" id="2.30.40.10">
    <property type="entry name" value="Urease, subunit C, domain 1"/>
    <property type="match status" value="2"/>
</dbReference>
<evidence type="ECO:0000313" key="4">
    <source>
        <dbReference type="Proteomes" id="UP001589718"/>
    </source>
</evidence>
<dbReference type="Pfam" id="PF01979">
    <property type="entry name" value="Amidohydro_1"/>
    <property type="match status" value="1"/>
</dbReference>
<gene>
    <name evidence="3" type="ORF">ACFFTU_23165</name>
</gene>
<dbReference type="InterPro" id="IPR051781">
    <property type="entry name" value="Metallo-dep_Hydrolase"/>
</dbReference>
<organism evidence="3 4">
    <name type="scientific">Streptomyces cremeus</name>
    <dbReference type="NCBI Taxonomy" id="66881"/>
    <lineage>
        <taxon>Bacteria</taxon>
        <taxon>Bacillati</taxon>
        <taxon>Actinomycetota</taxon>
        <taxon>Actinomycetes</taxon>
        <taxon>Kitasatosporales</taxon>
        <taxon>Streptomycetaceae</taxon>
        <taxon>Streptomyces</taxon>
    </lineage>
</organism>
<reference evidence="3 4" key="1">
    <citation type="submission" date="2024-09" db="EMBL/GenBank/DDBJ databases">
        <authorList>
            <person name="Sun Q."/>
            <person name="Mori K."/>
        </authorList>
    </citation>
    <scope>NUCLEOTIDE SEQUENCE [LARGE SCALE GENOMIC DNA]</scope>
    <source>
        <strain evidence="3 4">JCM 4362</strain>
    </source>
</reference>
<proteinExistence type="predicted"/>
<dbReference type="RefSeq" id="WP_345220523.1">
    <property type="nucleotide sequence ID" value="NZ_BAAAXE010000013.1"/>
</dbReference>
<accession>A0ABV5PI99</accession>
<feature type="domain" description="Amidohydrolase-related" evidence="2">
    <location>
        <begin position="123"/>
        <end position="459"/>
    </location>
</feature>
<evidence type="ECO:0000313" key="3">
    <source>
        <dbReference type="EMBL" id="MFB9522849.1"/>
    </source>
</evidence>
<keyword evidence="4" id="KW-1185">Reference proteome</keyword>
<dbReference type="PANTHER" id="PTHR43135">
    <property type="entry name" value="ALPHA-D-RIBOSE 1-METHYLPHOSPHONATE 5-TRIPHOSPHATE DIPHOSPHATASE"/>
    <property type="match status" value="1"/>
</dbReference>
<feature type="region of interest" description="Disordered" evidence="1">
    <location>
        <begin position="1"/>
        <end position="40"/>
    </location>
</feature>
<comment type="caution">
    <text evidence="3">The sequence shown here is derived from an EMBL/GenBank/DDBJ whole genome shotgun (WGS) entry which is preliminary data.</text>
</comment>
<dbReference type="Proteomes" id="UP001589718">
    <property type="component" value="Unassembled WGS sequence"/>
</dbReference>
<evidence type="ECO:0000256" key="1">
    <source>
        <dbReference type="SAM" id="MobiDB-lite"/>
    </source>
</evidence>
<feature type="region of interest" description="Disordered" evidence="1">
    <location>
        <begin position="493"/>
        <end position="518"/>
    </location>
</feature>
<sequence length="518" mass="56440">MSKPPHTHPDRRPAPGTTAAPTTTDLAPAPATASPRAARPAPPVLALTHATVLLTPHSRPLPDHTLLLTDGRITATGPSSQLKPPPHARVVDLTGKYVVPGLTESHIHTLGDEALTAPLFPLTGITSVREMWGQPFHHAWRRRISSGTLLGPRFVIASPILDGPPSIWADDLGLPVLEVADAQAARAAVRKVHREGADFVKVYSRLSPEAYYAIADEAKRLRIPFAGHCPDILPMSRAATSGQRSIEHLHAMLLATSSREDEIRRALAEVRIDPTDPSSLSRYGSWFRQVHPLEWQATLSYDKSRARRLFDTLAENGTYVTPTLLVHHSLERIADLPTSSPDWKYLPAWAVASWPAIWEAMTGSRTPEDTARIRRIYEHRLILVSEMHRAGVRLTAGTDTGTGYAVPGFSLHEELRLLSEAGLPAPDVLATATTHPDALLRLPKSRPADLLVLNSDPLHDIRRTRDIHSVVNAGHYLSPADRVRLLADVEKAAAESTPPEEEVLPATATPGCACNAPH</sequence>
<dbReference type="Gene3D" id="3.20.20.140">
    <property type="entry name" value="Metal-dependent hydrolases"/>
    <property type="match status" value="2"/>
</dbReference>
<protein>
    <submittedName>
        <fullName evidence="3">Amidohydrolase family protein</fullName>
    </submittedName>
</protein>
<feature type="compositionally biased region" description="Low complexity" evidence="1">
    <location>
        <begin position="14"/>
        <end position="40"/>
    </location>
</feature>
<dbReference type="EMBL" id="JBHMCR010000013">
    <property type="protein sequence ID" value="MFB9522849.1"/>
    <property type="molecule type" value="Genomic_DNA"/>
</dbReference>
<dbReference type="InterPro" id="IPR032466">
    <property type="entry name" value="Metal_Hydrolase"/>
</dbReference>
<dbReference type="PANTHER" id="PTHR43135:SF3">
    <property type="entry name" value="ALPHA-D-RIBOSE 1-METHYLPHOSPHONATE 5-TRIPHOSPHATE DIPHOSPHATASE"/>
    <property type="match status" value="1"/>
</dbReference>
<name>A0ABV5PI99_STRCM</name>